<feature type="transmembrane region" description="Helical" evidence="1">
    <location>
        <begin position="29"/>
        <end position="49"/>
    </location>
</feature>
<keyword evidence="1" id="KW-0812">Transmembrane</keyword>
<gene>
    <name evidence="2" type="ordered locus">Mnod_2738</name>
</gene>
<keyword evidence="1" id="KW-0472">Membrane</keyword>
<keyword evidence="3" id="KW-1185">Reference proteome</keyword>
<dbReference type="HOGENOM" id="CLU_2650307_0_0_5"/>
<dbReference type="KEGG" id="mno:Mnod_2738"/>
<protein>
    <submittedName>
        <fullName evidence="2">Uncharacterized protein</fullName>
    </submittedName>
</protein>
<sequence>MAGGSPKQEAEPAVDMMKEDWKAFLKRDVGWGFGTVTVLLALQAAFFAYDQILNESRIETTVLNVLSRAWLQHRPW</sequence>
<proteinExistence type="predicted"/>
<dbReference type="EMBL" id="CP001349">
    <property type="protein sequence ID" value="ACL57693.1"/>
    <property type="molecule type" value="Genomic_DNA"/>
</dbReference>
<dbReference type="RefSeq" id="WP_015929370.1">
    <property type="nucleotide sequence ID" value="NC_011894.1"/>
</dbReference>
<dbReference type="Proteomes" id="UP000008207">
    <property type="component" value="Chromosome"/>
</dbReference>
<evidence type="ECO:0000256" key="1">
    <source>
        <dbReference type="SAM" id="Phobius"/>
    </source>
</evidence>
<keyword evidence="1" id="KW-1133">Transmembrane helix</keyword>
<evidence type="ECO:0000313" key="2">
    <source>
        <dbReference type="EMBL" id="ACL57693.1"/>
    </source>
</evidence>
<organism evidence="2 3">
    <name type="scientific">Methylobacterium nodulans (strain LMG 21967 / CNCM I-2342 / ORS 2060)</name>
    <dbReference type="NCBI Taxonomy" id="460265"/>
    <lineage>
        <taxon>Bacteria</taxon>
        <taxon>Pseudomonadati</taxon>
        <taxon>Pseudomonadota</taxon>
        <taxon>Alphaproteobacteria</taxon>
        <taxon>Hyphomicrobiales</taxon>
        <taxon>Methylobacteriaceae</taxon>
        <taxon>Methylobacterium</taxon>
    </lineage>
</organism>
<name>B8IFF8_METNO</name>
<accession>B8IFF8</accession>
<reference evidence="2 3" key="1">
    <citation type="submission" date="2009-01" db="EMBL/GenBank/DDBJ databases">
        <title>Complete sequence of chromosome of Methylobacterium nodulans ORS 2060.</title>
        <authorList>
            <consortium name="US DOE Joint Genome Institute"/>
            <person name="Lucas S."/>
            <person name="Copeland A."/>
            <person name="Lapidus A."/>
            <person name="Glavina del Rio T."/>
            <person name="Dalin E."/>
            <person name="Tice H."/>
            <person name="Bruce D."/>
            <person name="Goodwin L."/>
            <person name="Pitluck S."/>
            <person name="Sims D."/>
            <person name="Brettin T."/>
            <person name="Detter J.C."/>
            <person name="Han C."/>
            <person name="Larimer F."/>
            <person name="Land M."/>
            <person name="Hauser L."/>
            <person name="Kyrpides N."/>
            <person name="Ivanova N."/>
            <person name="Marx C.J."/>
            <person name="Richardson P."/>
        </authorList>
    </citation>
    <scope>NUCLEOTIDE SEQUENCE [LARGE SCALE GENOMIC DNA]</scope>
    <source>
        <strain evidence="3">LMG 21967 / CNCM I-2342 / ORS 2060</strain>
    </source>
</reference>
<dbReference type="AlphaFoldDB" id="B8IFF8"/>
<evidence type="ECO:0000313" key="3">
    <source>
        <dbReference type="Proteomes" id="UP000008207"/>
    </source>
</evidence>